<keyword evidence="2" id="KW-1185">Reference proteome</keyword>
<protein>
    <recommendedName>
        <fullName evidence="3">Transcriptional regulator</fullName>
    </recommendedName>
</protein>
<reference evidence="1 2" key="1">
    <citation type="journal article" date="2019" name="Int. J. Syst. Evol. Microbiol.">
        <title>The Global Catalogue of Microorganisms (GCM) 10K type strain sequencing project: providing services to taxonomists for standard genome sequencing and annotation.</title>
        <authorList>
            <consortium name="The Broad Institute Genomics Platform"/>
            <consortium name="The Broad Institute Genome Sequencing Center for Infectious Disease"/>
            <person name="Wu L."/>
            <person name="Ma J."/>
        </authorList>
    </citation>
    <scope>NUCLEOTIDE SEQUENCE [LARGE SCALE GENOMIC DNA]</scope>
    <source>
        <strain evidence="1 2">JCM 13250</strain>
    </source>
</reference>
<organism evidence="1 2">
    <name type="scientific">Luedemannella flava</name>
    <dbReference type="NCBI Taxonomy" id="349316"/>
    <lineage>
        <taxon>Bacteria</taxon>
        <taxon>Bacillati</taxon>
        <taxon>Actinomycetota</taxon>
        <taxon>Actinomycetes</taxon>
        <taxon>Micromonosporales</taxon>
        <taxon>Micromonosporaceae</taxon>
        <taxon>Luedemannella</taxon>
    </lineage>
</organism>
<evidence type="ECO:0000313" key="2">
    <source>
        <dbReference type="Proteomes" id="UP001500218"/>
    </source>
</evidence>
<dbReference type="EMBL" id="BAAALT010000368">
    <property type="protein sequence ID" value="GAA1838965.1"/>
    <property type="molecule type" value="Genomic_DNA"/>
</dbReference>
<evidence type="ECO:0000313" key="1">
    <source>
        <dbReference type="EMBL" id="GAA1838965.1"/>
    </source>
</evidence>
<dbReference type="Proteomes" id="UP001500218">
    <property type="component" value="Unassembled WGS sequence"/>
</dbReference>
<proteinExistence type="predicted"/>
<gene>
    <name evidence="1" type="ORF">GCM10009682_64000</name>
</gene>
<sequence>MTNERGDLIDHPLADVRARRGWSLADVAMLVQRRSGLNMACRREKVWRWERGVTPELAAQYALAAELGLGVDVVRTHAWPAWLLLVDRSEPTDAAWTAREAADVLDRVVGSAGMDRRGFLILTGATTTALATNWSTAQTDLLSDNAGARVTPESVDHLHARVEELWRLDDLLGGGPCLDAGVADLRLAQRLIATGRYDASLGTRLWSLAASLARFCGFAAFDAGQDAAAQRFWHAGLRAAAVAGDVDQGVYVLSNLALQAAYAGDGGTTVALLDAARSRVDPAAHTVLAMLNCWAVRGHAVNGDGRAASALLNEADDQWSRRRAEDDPGWVYWMPQPSLTAEAGTALLEIGDLAAAERCLTAGLSTLDASSARERNLYLVRLAEAQLRSGRLDEAVATAHEAIDATNGVDSVRVSRRMDHLLDEFPATEHVTATLRDHRRGY</sequence>
<evidence type="ECO:0008006" key="3">
    <source>
        <dbReference type="Google" id="ProtNLM"/>
    </source>
</evidence>
<dbReference type="RefSeq" id="WP_344140670.1">
    <property type="nucleotide sequence ID" value="NZ_BAAALT010000368.1"/>
</dbReference>
<comment type="caution">
    <text evidence="1">The sequence shown here is derived from an EMBL/GenBank/DDBJ whole genome shotgun (WGS) entry which is preliminary data.</text>
</comment>
<accession>A0ABN2MUC1</accession>
<name>A0ABN2MUC1_9ACTN</name>